<dbReference type="RefSeq" id="WP_095746645.1">
    <property type="nucleotide sequence ID" value="NZ_CP023284.1"/>
</dbReference>
<name>A0A250DQ83_9BURK</name>
<dbReference type="AlphaFoldDB" id="A0A250DQ83"/>
<dbReference type="Pfam" id="PF14072">
    <property type="entry name" value="DndB"/>
    <property type="match status" value="1"/>
</dbReference>
<evidence type="ECO:0008006" key="3">
    <source>
        <dbReference type="Google" id="ProtNLM"/>
    </source>
</evidence>
<reference evidence="1 2" key="1">
    <citation type="submission" date="2017-09" db="EMBL/GenBank/DDBJ databases">
        <title>The diverse metabolic capabilities of V. boronicumulans make it an excellent choice for continued studies on novel biodegradation.</title>
        <authorList>
            <person name="Sun S."/>
        </authorList>
    </citation>
    <scope>NUCLEOTIDE SEQUENCE [LARGE SCALE GENOMIC DNA]</scope>
    <source>
        <strain evidence="1 2">J1</strain>
    </source>
</reference>
<sequence>MAHISLHNAVIDLEKILARKVTASFLEARQGARKFMLLKLPASVVTTISYAATRGQSDEEGAVQRVLNQARINSVKAFTLQGGDYPNAIVLNWVSSANKLERTKTSVSFRTEVDSAQIIDGQHRVAGIKAAIEEEPAIGKLELPVVIYQNLSTKECADIFLSINTEQKPVPRSLVFDLYGIASEGIVDQAAVRARDIAMFLNTDDESPYKDDIKLPGAPTRRGGIPLSSAVTAIKPLVEDSGAFEQIGIKELEIQRQVILNWFRALQTKYGADWDDKGNAFLYASGFLAAMDFLKLQLIPYCNIQTSFTVPTITAALELDPDKLIFQAEVKGQGGAGAQRQIHDRLIAAFKPARVKTKTKFQF</sequence>
<dbReference type="InterPro" id="IPR017642">
    <property type="entry name" value="DNA_S_mod_DndB"/>
</dbReference>
<gene>
    <name evidence="1" type="ORF">CKY39_27165</name>
</gene>
<evidence type="ECO:0000313" key="1">
    <source>
        <dbReference type="EMBL" id="ATA56508.1"/>
    </source>
</evidence>
<evidence type="ECO:0000313" key="2">
    <source>
        <dbReference type="Proteomes" id="UP000217154"/>
    </source>
</evidence>
<accession>A0A250DQ83</accession>
<proteinExistence type="predicted"/>
<dbReference type="KEGG" id="vbo:CKY39_27165"/>
<protein>
    <recommendedName>
        <fullName evidence="3">DGQHR domain-containing protein</fullName>
    </recommendedName>
</protein>
<dbReference type="InterPro" id="IPR017601">
    <property type="entry name" value="DGQHR-contain_dom"/>
</dbReference>
<dbReference type="EMBL" id="CP023284">
    <property type="protein sequence ID" value="ATA56508.1"/>
    <property type="molecule type" value="Genomic_DNA"/>
</dbReference>
<dbReference type="NCBIfam" id="TIGR03187">
    <property type="entry name" value="DGQHR"/>
    <property type="match status" value="1"/>
</dbReference>
<dbReference type="Proteomes" id="UP000217154">
    <property type="component" value="Chromosome"/>
</dbReference>
<organism evidence="1 2">
    <name type="scientific">Variovorax boronicumulans</name>
    <dbReference type="NCBI Taxonomy" id="436515"/>
    <lineage>
        <taxon>Bacteria</taxon>
        <taxon>Pseudomonadati</taxon>
        <taxon>Pseudomonadota</taxon>
        <taxon>Betaproteobacteria</taxon>
        <taxon>Burkholderiales</taxon>
        <taxon>Comamonadaceae</taxon>
        <taxon>Variovorax</taxon>
    </lineage>
</organism>